<evidence type="ECO:0000313" key="4">
    <source>
        <dbReference type="Proteomes" id="UP000005090"/>
    </source>
</evidence>
<dbReference type="RefSeq" id="WP_005372311.1">
    <property type="nucleotide sequence ID" value="NZ_CM001475.1"/>
</dbReference>
<feature type="chain" id="PRO_5003611942" evidence="2">
    <location>
        <begin position="23"/>
        <end position="387"/>
    </location>
</feature>
<dbReference type="STRING" id="686340.Metal_2262"/>
<sequence>MTPRLLSSVAILFAAMTRPGWAESFSLPLSADYSLIKNTLVSQLFTGPDASANVWKDRQGCSFVQLSNPQLDGQNGQVHLTNNVHVRFGSGMNGQCLPLLEWSGLLETWQRPTIDPQQTVLSLPVTQARAYDRSGVPLNIDQLQDLLRRYAEPQLASLKIDLNRSRGDIERKLAEYLPKENEAELHQIISTLKFTGAAAKDEGISVTLGFDAPAKPLTNSPAGPLSAAEQQQWQETWQEWDAFFSKAIQQASFDSNSEQMRDTLTEILLEARSAFQAAIKGQQTGGKDPVRVFFTDTWERLAPELHNLAKQLPEIQGLRYMTFIAATDVIYQLESIGSPLGLEISSEGLRKLARILIKGQQERALSSPSDTPQAQAGFQSGQSKVQF</sequence>
<feature type="signal peptide" evidence="2">
    <location>
        <begin position="1"/>
        <end position="22"/>
    </location>
</feature>
<accession>H8GG78</accession>
<dbReference type="HOGENOM" id="CLU_756062_0_0_6"/>
<feature type="region of interest" description="Disordered" evidence="1">
    <location>
        <begin position="363"/>
        <end position="387"/>
    </location>
</feature>
<dbReference type="EMBL" id="CM001475">
    <property type="protein sequence ID" value="EIC30002.1"/>
    <property type="molecule type" value="Genomic_DNA"/>
</dbReference>
<evidence type="ECO:0000256" key="2">
    <source>
        <dbReference type="SAM" id="SignalP"/>
    </source>
</evidence>
<dbReference type="Proteomes" id="UP000005090">
    <property type="component" value="Chromosome"/>
</dbReference>
<keyword evidence="4" id="KW-1185">Reference proteome</keyword>
<gene>
    <name evidence="3" type="ORF">Metal_2262</name>
</gene>
<evidence type="ECO:0000256" key="1">
    <source>
        <dbReference type="SAM" id="MobiDB-lite"/>
    </source>
</evidence>
<dbReference type="AlphaFoldDB" id="H8GG78"/>
<organism evidence="3 4">
    <name type="scientific">Methylomicrobium album BG8</name>
    <dbReference type="NCBI Taxonomy" id="686340"/>
    <lineage>
        <taxon>Bacteria</taxon>
        <taxon>Pseudomonadati</taxon>
        <taxon>Pseudomonadota</taxon>
        <taxon>Gammaproteobacteria</taxon>
        <taxon>Methylococcales</taxon>
        <taxon>Methylococcaceae</taxon>
        <taxon>Methylomicrobium</taxon>
    </lineage>
</organism>
<name>H8GG78_METAL</name>
<evidence type="ECO:0000313" key="3">
    <source>
        <dbReference type="EMBL" id="EIC30002.1"/>
    </source>
</evidence>
<keyword evidence="2" id="KW-0732">Signal</keyword>
<dbReference type="eggNOG" id="COG0741">
    <property type="taxonomic scope" value="Bacteria"/>
</dbReference>
<protein>
    <submittedName>
        <fullName evidence="3">Uncharacterized protein</fullName>
    </submittedName>
</protein>
<reference evidence="3 4" key="1">
    <citation type="journal article" date="2013" name="Genome Announc.">
        <title>Genome Sequence of the Obligate Gammaproteobacterial Methanotroph Methylomicrobium album Strain BG8.</title>
        <authorList>
            <person name="Kits K.D."/>
            <person name="Kalyuzhnaya M.G."/>
            <person name="Klotz M.G."/>
            <person name="Jetten M.S."/>
            <person name="Op den Camp H.J."/>
            <person name="Vuilleumier S."/>
            <person name="Bringel F."/>
            <person name="Dispirito A.A."/>
            <person name="Murrell J.C."/>
            <person name="Bruce D."/>
            <person name="Cheng J.F."/>
            <person name="Copeland A."/>
            <person name="Goodwin L."/>
            <person name="Hauser L."/>
            <person name="Lajus A."/>
            <person name="Land M.L."/>
            <person name="Lapidus A."/>
            <person name="Lucas S."/>
            <person name="Medigue C."/>
            <person name="Pitluck S."/>
            <person name="Woyke T."/>
            <person name="Zeytun A."/>
            <person name="Stein L.Y."/>
        </authorList>
    </citation>
    <scope>NUCLEOTIDE SEQUENCE [LARGE SCALE GENOMIC DNA]</scope>
    <source>
        <strain evidence="3 4">BG8</strain>
    </source>
</reference>
<proteinExistence type="predicted"/>